<evidence type="ECO:0000256" key="11">
    <source>
        <dbReference type="ARBA" id="ARBA00023136"/>
    </source>
</evidence>
<keyword evidence="10 18" id="KW-1133">Transmembrane helix</keyword>
<keyword evidence="5 18" id="KW-0812">Transmembrane</keyword>
<dbReference type="SUPFAM" id="SSF56112">
    <property type="entry name" value="Protein kinase-like (PK-like)"/>
    <property type="match status" value="1"/>
</dbReference>
<dbReference type="InterPro" id="IPR051343">
    <property type="entry name" value="G-type_lectin_kinases/EP1-like"/>
</dbReference>
<comment type="catalytic activity">
    <reaction evidence="15 17">
        <text>L-threonyl-[protein] + ATP = O-phospho-L-threonyl-[protein] + ADP + H(+)</text>
        <dbReference type="Rhea" id="RHEA:46608"/>
        <dbReference type="Rhea" id="RHEA-COMP:11060"/>
        <dbReference type="Rhea" id="RHEA-COMP:11605"/>
        <dbReference type="ChEBI" id="CHEBI:15378"/>
        <dbReference type="ChEBI" id="CHEBI:30013"/>
        <dbReference type="ChEBI" id="CHEBI:30616"/>
        <dbReference type="ChEBI" id="CHEBI:61977"/>
        <dbReference type="ChEBI" id="CHEBI:456216"/>
        <dbReference type="EC" id="2.7.11.1"/>
    </reaction>
</comment>
<evidence type="ECO:0000256" key="14">
    <source>
        <dbReference type="ARBA" id="ARBA00023180"/>
    </source>
</evidence>
<evidence type="ECO:0000313" key="23">
    <source>
        <dbReference type="Proteomes" id="UP001324115"/>
    </source>
</evidence>
<sequence length="699" mass="79212">MAFVYPHPFVFLLILLPSSAVAQNDPSYVNVGDSLTATDENSTSWLSPSGDFAFGFSPLDQKDLFLLSIWFAKIPDKTVVWYARLDNPVPRGSKVELITDRGLVLIGPQNDELWLTNSTGTLFGFMNNTGNFVLEDSNFIKLWESFKNPSDTMFQLQLGDNGNLVLHTINLPTDNPSEAYYESQTTAGDNGTLSPGKELVFNESSYMYILKDDNQRVALRPARVESTADFYFRATLNFDGVFTQYSHPRTSNASGSWNPIWSVPDNICVASNAKTGSGTCGYSFLDPNDPYGTCKPNFIQGCEEEELSPGKDLYSFVVLKNTDWPFSDYAYMKPYTEDQCKKSCMEDCMCVVAIFRLGDSCWKKKLPLSNGKVDSSHNGGKAFIKIRNNNSITLPDDRLPNPKPENENQNNLTLMWSMLLGGSVFVNIILIVAICLGFFFIYHKRLKRSILNVDVVEMNLRCFTYKEPGRGAFGIVYKGAIQMSSNVLVAVKKLDSLFQENSYKEFKTENLVRLLGFYDEGLHRLLRLKSQLESKSTNCSGDCQRTLVLNEECSTQIIHCDIKPQNILLDDYYNARISDFGLAKRYVAPEWFWNMPITTKVDIICSRRSVDLETIGEQQAILTDWAYDCYQEGRLDSLIEYDVEALDDRRKLLRFVMVAIWCIQEDPFLRPTMRRVTQMLEGVVDVPVPPSPHPYSKNS</sequence>
<dbReference type="EC" id="2.7.11.1" evidence="17"/>
<dbReference type="GO" id="GO:0005524">
    <property type="term" value="F:ATP binding"/>
    <property type="evidence" value="ECO:0007669"/>
    <property type="project" value="UniProtKB-KW"/>
</dbReference>
<evidence type="ECO:0000256" key="17">
    <source>
        <dbReference type="PIRNR" id="PIRNR000641"/>
    </source>
</evidence>
<keyword evidence="2 17" id="KW-0723">Serine/threonine-protein kinase</keyword>
<dbReference type="AlphaFoldDB" id="A0AAN7GDN3"/>
<dbReference type="CDD" id="cd01098">
    <property type="entry name" value="PAN_AP_plant"/>
    <property type="match status" value="1"/>
</dbReference>
<dbReference type="InterPro" id="IPR024171">
    <property type="entry name" value="SRK-like_kinase"/>
</dbReference>
<accession>A0AAN7GDN3</accession>
<dbReference type="Gene3D" id="1.10.510.10">
    <property type="entry name" value="Transferase(Phosphotransferase) domain 1"/>
    <property type="match status" value="1"/>
</dbReference>
<keyword evidence="7 17" id="KW-0547">Nucleotide-binding</keyword>
<evidence type="ECO:0000256" key="15">
    <source>
        <dbReference type="ARBA" id="ARBA00047899"/>
    </source>
</evidence>
<dbReference type="InterPro" id="IPR036426">
    <property type="entry name" value="Bulb-type_lectin_dom_sf"/>
</dbReference>
<proteinExistence type="inferred from homology"/>
<dbReference type="SMART" id="SM00108">
    <property type="entry name" value="B_lectin"/>
    <property type="match status" value="1"/>
</dbReference>
<feature type="domain" description="Protein kinase" evidence="20">
    <location>
        <begin position="462"/>
        <end position="699"/>
    </location>
</feature>
<evidence type="ECO:0000256" key="8">
    <source>
        <dbReference type="ARBA" id="ARBA00022777"/>
    </source>
</evidence>
<evidence type="ECO:0000259" key="20">
    <source>
        <dbReference type="PROSITE" id="PS50011"/>
    </source>
</evidence>
<keyword evidence="9 17" id="KW-0067">ATP-binding</keyword>
<keyword evidence="4 17" id="KW-0808">Transferase</keyword>
<reference evidence="22 23" key="1">
    <citation type="journal article" date="2023" name="G3 (Bethesda)">
        <title>A haplotype-resolved chromosome-scale genome for Quercus rubra L. provides insights into the genetics of adaptive traits for red oak species.</title>
        <authorList>
            <person name="Kapoor B."/>
            <person name="Jenkins J."/>
            <person name="Schmutz J."/>
            <person name="Zhebentyayeva T."/>
            <person name="Kuelheim C."/>
            <person name="Coggeshall M."/>
            <person name="Heim C."/>
            <person name="Lasky J.R."/>
            <person name="Leites L."/>
            <person name="Islam-Faridi N."/>
            <person name="Romero-Severson J."/>
            <person name="DeLeo V.L."/>
            <person name="Lucas S.M."/>
            <person name="Lazic D."/>
            <person name="Gailing O."/>
            <person name="Carlson J."/>
            <person name="Staton M."/>
        </authorList>
    </citation>
    <scope>NUCLEOTIDE SEQUENCE [LARGE SCALE GENOMIC DNA]</scope>
    <source>
        <strain evidence="22">Pseudo-F2</strain>
    </source>
</reference>
<evidence type="ECO:0000256" key="9">
    <source>
        <dbReference type="ARBA" id="ARBA00022840"/>
    </source>
</evidence>
<comment type="catalytic activity">
    <reaction evidence="16 17">
        <text>L-seryl-[protein] + ATP = O-phospho-L-seryl-[protein] + ADP + H(+)</text>
        <dbReference type="Rhea" id="RHEA:17989"/>
        <dbReference type="Rhea" id="RHEA-COMP:9863"/>
        <dbReference type="Rhea" id="RHEA-COMP:11604"/>
        <dbReference type="ChEBI" id="CHEBI:15378"/>
        <dbReference type="ChEBI" id="CHEBI:29999"/>
        <dbReference type="ChEBI" id="CHEBI:30616"/>
        <dbReference type="ChEBI" id="CHEBI:83421"/>
        <dbReference type="ChEBI" id="CHEBI:456216"/>
        <dbReference type="EC" id="2.7.11.1"/>
    </reaction>
</comment>
<dbReference type="GO" id="GO:0016020">
    <property type="term" value="C:membrane"/>
    <property type="evidence" value="ECO:0007669"/>
    <property type="project" value="UniProtKB-SubCell"/>
</dbReference>
<evidence type="ECO:0000256" key="2">
    <source>
        <dbReference type="ARBA" id="ARBA00022527"/>
    </source>
</evidence>
<evidence type="ECO:0000256" key="4">
    <source>
        <dbReference type="ARBA" id="ARBA00022679"/>
    </source>
</evidence>
<dbReference type="PIRSF" id="PIRSF000641">
    <property type="entry name" value="SRK"/>
    <property type="match status" value="1"/>
</dbReference>
<evidence type="ECO:0000256" key="10">
    <source>
        <dbReference type="ARBA" id="ARBA00022989"/>
    </source>
</evidence>
<keyword evidence="14" id="KW-0325">Glycoprotein</keyword>
<dbReference type="Gene3D" id="3.30.200.20">
    <property type="entry name" value="Phosphorylase Kinase, domain 1"/>
    <property type="match status" value="1"/>
</dbReference>
<dbReference type="Gene3D" id="2.90.10.10">
    <property type="entry name" value="Bulb-type lectin domain"/>
    <property type="match status" value="2"/>
</dbReference>
<evidence type="ECO:0000259" key="21">
    <source>
        <dbReference type="PROSITE" id="PS50927"/>
    </source>
</evidence>
<dbReference type="PROSITE" id="PS00108">
    <property type="entry name" value="PROTEIN_KINASE_ST"/>
    <property type="match status" value="1"/>
</dbReference>
<dbReference type="FunFam" id="2.90.10.10:FF:000013">
    <property type="entry name" value="G-type lectin S-receptor-like serine/threonine-protein kinase LECRK1"/>
    <property type="match status" value="1"/>
</dbReference>
<evidence type="ECO:0000256" key="13">
    <source>
        <dbReference type="ARBA" id="ARBA00023170"/>
    </source>
</evidence>
<gene>
    <name evidence="22" type="ORF">RGQ29_001245</name>
</gene>
<keyword evidence="11 18" id="KW-0472">Membrane</keyword>
<dbReference type="Pfam" id="PF00069">
    <property type="entry name" value="Pkinase"/>
    <property type="match status" value="1"/>
</dbReference>
<name>A0AAN7GDN3_QUERU</name>
<dbReference type="InterPro" id="IPR000719">
    <property type="entry name" value="Prot_kinase_dom"/>
</dbReference>
<dbReference type="Pfam" id="PF01453">
    <property type="entry name" value="B_lectin"/>
    <property type="match status" value="1"/>
</dbReference>
<comment type="similarity">
    <text evidence="17">Belongs to the protein kinase superfamily. Ser/Thr protein kinase family.</text>
</comment>
<dbReference type="InterPro" id="IPR001480">
    <property type="entry name" value="Bulb-type_lectin_dom"/>
</dbReference>
<keyword evidence="13" id="KW-0675">Receptor</keyword>
<keyword evidence="8 17" id="KW-0418">Kinase</keyword>
<feature type="domain" description="Bulb-type lectin" evidence="21">
    <location>
        <begin position="32"/>
        <end position="147"/>
    </location>
</feature>
<evidence type="ECO:0000256" key="3">
    <source>
        <dbReference type="ARBA" id="ARBA00022536"/>
    </source>
</evidence>
<evidence type="ECO:0000256" key="1">
    <source>
        <dbReference type="ARBA" id="ARBA00004167"/>
    </source>
</evidence>
<evidence type="ECO:0000256" key="6">
    <source>
        <dbReference type="ARBA" id="ARBA00022729"/>
    </source>
</evidence>
<dbReference type="InterPro" id="IPR008271">
    <property type="entry name" value="Ser/Thr_kinase_AS"/>
</dbReference>
<keyword evidence="12" id="KW-1015">Disulfide bond</keyword>
<dbReference type="GO" id="GO:0004674">
    <property type="term" value="F:protein serine/threonine kinase activity"/>
    <property type="evidence" value="ECO:0007669"/>
    <property type="project" value="UniProtKB-KW"/>
</dbReference>
<keyword evidence="3" id="KW-0245">EGF-like domain</keyword>
<dbReference type="PROSITE" id="PS50011">
    <property type="entry name" value="PROTEIN_KINASE_DOM"/>
    <property type="match status" value="1"/>
</dbReference>
<evidence type="ECO:0000256" key="18">
    <source>
        <dbReference type="SAM" id="Phobius"/>
    </source>
</evidence>
<feature type="signal peptide" evidence="19">
    <location>
        <begin position="1"/>
        <end position="22"/>
    </location>
</feature>
<keyword evidence="6 19" id="KW-0732">Signal</keyword>
<dbReference type="PROSITE" id="PS50927">
    <property type="entry name" value="BULB_LECTIN"/>
    <property type="match status" value="1"/>
</dbReference>
<evidence type="ECO:0000256" key="19">
    <source>
        <dbReference type="SAM" id="SignalP"/>
    </source>
</evidence>
<feature type="chain" id="PRO_5042857005" description="Receptor-like serine/threonine-protein kinase" evidence="19">
    <location>
        <begin position="23"/>
        <end position="699"/>
    </location>
</feature>
<evidence type="ECO:0000256" key="12">
    <source>
        <dbReference type="ARBA" id="ARBA00023157"/>
    </source>
</evidence>
<evidence type="ECO:0000256" key="16">
    <source>
        <dbReference type="ARBA" id="ARBA00048679"/>
    </source>
</evidence>
<evidence type="ECO:0000256" key="5">
    <source>
        <dbReference type="ARBA" id="ARBA00022692"/>
    </source>
</evidence>
<dbReference type="PANTHER" id="PTHR47976">
    <property type="entry name" value="G-TYPE LECTIN S-RECEPTOR-LIKE SERINE/THREONINE-PROTEIN KINASE SD2-5"/>
    <property type="match status" value="1"/>
</dbReference>
<dbReference type="Proteomes" id="UP001324115">
    <property type="component" value="Unassembled WGS sequence"/>
</dbReference>
<dbReference type="EMBL" id="JAXUIC010000001">
    <property type="protein sequence ID" value="KAK4607336.1"/>
    <property type="molecule type" value="Genomic_DNA"/>
</dbReference>
<dbReference type="InterPro" id="IPR011009">
    <property type="entry name" value="Kinase-like_dom_sf"/>
</dbReference>
<dbReference type="PANTHER" id="PTHR47976:SF15">
    <property type="entry name" value="G-TYPE LECTIN S-RECEPTOR-LIKE SERINE_THREONINE-PROTEIN KINASE RLK1"/>
    <property type="match status" value="1"/>
</dbReference>
<evidence type="ECO:0000256" key="7">
    <source>
        <dbReference type="ARBA" id="ARBA00022741"/>
    </source>
</evidence>
<evidence type="ECO:0000313" key="22">
    <source>
        <dbReference type="EMBL" id="KAK4607336.1"/>
    </source>
</evidence>
<dbReference type="SUPFAM" id="SSF51110">
    <property type="entry name" value="alpha-D-mannose-specific plant lectins"/>
    <property type="match status" value="1"/>
</dbReference>
<keyword evidence="23" id="KW-1185">Reference proteome</keyword>
<comment type="subcellular location">
    <subcellularLocation>
        <location evidence="1">Membrane</location>
        <topology evidence="1">Single-pass membrane protein</topology>
    </subcellularLocation>
</comment>
<comment type="caution">
    <text evidence="22">The sequence shown here is derived from an EMBL/GenBank/DDBJ whole genome shotgun (WGS) entry which is preliminary data.</text>
</comment>
<feature type="transmembrane region" description="Helical" evidence="18">
    <location>
        <begin position="414"/>
        <end position="442"/>
    </location>
</feature>
<dbReference type="SMART" id="SM00220">
    <property type="entry name" value="S_TKc"/>
    <property type="match status" value="1"/>
</dbReference>
<organism evidence="22 23">
    <name type="scientific">Quercus rubra</name>
    <name type="common">Northern red oak</name>
    <name type="synonym">Quercus borealis</name>
    <dbReference type="NCBI Taxonomy" id="3512"/>
    <lineage>
        <taxon>Eukaryota</taxon>
        <taxon>Viridiplantae</taxon>
        <taxon>Streptophyta</taxon>
        <taxon>Embryophyta</taxon>
        <taxon>Tracheophyta</taxon>
        <taxon>Spermatophyta</taxon>
        <taxon>Magnoliopsida</taxon>
        <taxon>eudicotyledons</taxon>
        <taxon>Gunneridae</taxon>
        <taxon>Pentapetalae</taxon>
        <taxon>rosids</taxon>
        <taxon>fabids</taxon>
        <taxon>Fagales</taxon>
        <taxon>Fagaceae</taxon>
        <taxon>Quercus</taxon>
    </lineage>
</organism>
<protein>
    <recommendedName>
        <fullName evidence="17">Receptor-like serine/threonine-protein kinase</fullName>
        <ecNumber evidence="17">2.7.11.1</ecNumber>
    </recommendedName>
</protein>